<dbReference type="PANTHER" id="PTHR42878:SF7">
    <property type="entry name" value="SENSOR HISTIDINE KINASE GLRK"/>
    <property type="match status" value="1"/>
</dbReference>
<comment type="subcellular location">
    <subcellularLocation>
        <location evidence="2">Membrane</location>
        <topology evidence="2">Multi-pass membrane protein</topology>
    </subcellularLocation>
</comment>
<keyword evidence="16" id="KW-1185">Reference proteome</keyword>
<evidence type="ECO:0000259" key="14">
    <source>
        <dbReference type="PROSITE" id="PS50109"/>
    </source>
</evidence>
<dbReference type="SMART" id="SM00387">
    <property type="entry name" value="HATPase_c"/>
    <property type="match status" value="1"/>
</dbReference>
<dbReference type="Gene3D" id="3.30.565.10">
    <property type="entry name" value="Histidine kinase-like ATPase, C-terminal domain"/>
    <property type="match status" value="1"/>
</dbReference>
<evidence type="ECO:0000256" key="8">
    <source>
        <dbReference type="ARBA" id="ARBA00022840"/>
    </source>
</evidence>
<keyword evidence="5 13" id="KW-0812">Transmembrane</keyword>
<keyword evidence="4" id="KW-0808">Transferase</keyword>
<feature type="transmembrane region" description="Helical" evidence="13">
    <location>
        <begin position="125"/>
        <end position="155"/>
    </location>
</feature>
<dbReference type="Pfam" id="PF00512">
    <property type="entry name" value="HisKA"/>
    <property type="match status" value="1"/>
</dbReference>
<feature type="region of interest" description="Disordered" evidence="12">
    <location>
        <begin position="1"/>
        <end position="22"/>
    </location>
</feature>
<dbReference type="Gene3D" id="3.30.450.20">
    <property type="entry name" value="PAS domain"/>
    <property type="match status" value="1"/>
</dbReference>
<protein>
    <recommendedName>
        <fullName evidence="3">histidine kinase</fullName>
        <ecNumber evidence="3">2.7.13.3</ecNumber>
    </recommendedName>
</protein>
<dbReference type="SUPFAM" id="SSF55785">
    <property type="entry name" value="PYP-like sensor domain (PAS domain)"/>
    <property type="match status" value="1"/>
</dbReference>
<feature type="transmembrane region" description="Helical" evidence="13">
    <location>
        <begin position="94"/>
        <end position="113"/>
    </location>
</feature>
<comment type="caution">
    <text evidence="15">The sequence shown here is derived from an EMBL/GenBank/DDBJ whole genome shotgun (WGS) entry which is preliminary data.</text>
</comment>
<accession>A0ABP7QUS4</accession>
<evidence type="ECO:0000256" key="5">
    <source>
        <dbReference type="ARBA" id="ARBA00022692"/>
    </source>
</evidence>
<keyword evidence="8" id="KW-0067">ATP-binding</keyword>
<dbReference type="SMART" id="SM00388">
    <property type="entry name" value="HisKA"/>
    <property type="match status" value="1"/>
</dbReference>
<dbReference type="InterPro" id="IPR005467">
    <property type="entry name" value="His_kinase_dom"/>
</dbReference>
<gene>
    <name evidence="15" type="ORF">GCM10022279_09240</name>
</gene>
<feature type="domain" description="Histidine kinase" evidence="14">
    <location>
        <begin position="345"/>
        <end position="563"/>
    </location>
</feature>
<keyword evidence="9 13" id="KW-1133">Transmembrane helix</keyword>
<dbReference type="EMBL" id="BAABBP010000006">
    <property type="protein sequence ID" value="GAA3988337.1"/>
    <property type="molecule type" value="Genomic_DNA"/>
</dbReference>
<keyword evidence="11 13" id="KW-0472">Membrane</keyword>
<dbReference type="InterPro" id="IPR000014">
    <property type="entry name" value="PAS"/>
</dbReference>
<keyword evidence="6" id="KW-0547">Nucleotide-binding</keyword>
<evidence type="ECO:0000256" key="1">
    <source>
        <dbReference type="ARBA" id="ARBA00000085"/>
    </source>
</evidence>
<feature type="transmembrane region" description="Helical" evidence="13">
    <location>
        <begin position="63"/>
        <end position="82"/>
    </location>
</feature>
<dbReference type="EC" id="2.7.13.3" evidence="3"/>
<evidence type="ECO:0000256" key="12">
    <source>
        <dbReference type="SAM" id="MobiDB-lite"/>
    </source>
</evidence>
<evidence type="ECO:0000256" key="10">
    <source>
        <dbReference type="ARBA" id="ARBA00023012"/>
    </source>
</evidence>
<evidence type="ECO:0000313" key="15">
    <source>
        <dbReference type="EMBL" id="GAA3988337.1"/>
    </source>
</evidence>
<dbReference type="InterPro" id="IPR003661">
    <property type="entry name" value="HisK_dim/P_dom"/>
</dbReference>
<dbReference type="CDD" id="cd00082">
    <property type="entry name" value="HisKA"/>
    <property type="match status" value="1"/>
</dbReference>
<feature type="transmembrane region" description="Helical" evidence="13">
    <location>
        <begin position="32"/>
        <end position="57"/>
    </location>
</feature>
<evidence type="ECO:0000256" key="6">
    <source>
        <dbReference type="ARBA" id="ARBA00022741"/>
    </source>
</evidence>
<evidence type="ECO:0000256" key="3">
    <source>
        <dbReference type="ARBA" id="ARBA00012438"/>
    </source>
</evidence>
<sequence length="577" mass="62573">MAPPESVLTISSHSEHAGANTRGRDNTTFLRLWNGFLTARVMVAVALLVLHLLAWSFSQQGSVAVMACSFGYLLATLVLRIAARHAPPPPQPGVQWLASIGVDIAAVVLLQLLQAPGTLNYTPLLGLPILMASVLGTLVLALGTTAAVTLLLLAWAWWPGSTRDMDAAYLQAALTSTGYFILAYLVHQLSSWLTRTQQVAQRSRLDARTQKAVSALVMEHVADGVLVVDHDAQVHLANPAAQALLGRGRQALAPFALGAQAAWAPLVQLAQRQFAQHHPQHADVTLLHPGQGPVGLRVRTWLTARQGHDTDTQAPLCVMFLHDLREMQARLRTEKLAAMGRMSAAVAHEIRNPLAAIVQANALLDEDLDDPVHKRLTQMVHSNAERLMRTTEDVLDIARVQRQVASGESAVLTLDDEVGHIVADWQAHAPASRTLQLQLDCDGVQVAFDAEHLRRLLVNLLDNALRYKGPHADSLRLSTLVQPDGRAVLQVWSDGAPLDQSVQQHLFEPFFSSESRSSGLGLFICRELCQRHGAAIGYQRSTEALARGATAGNAFTVVFRETTRPGGPASVFDTIIV</sequence>
<dbReference type="Gene3D" id="1.10.287.130">
    <property type="match status" value="1"/>
</dbReference>
<dbReference type="Pfam" id="PF02518">
    <property type="entry name" value="HATPase_c"/>
    <property type="match status" value="1"/>
</dbReference>
<comment type="catalytic activity">
    <reaction evidence="1">
        <text>ATP + protein L-histidine = ADP + protein N-phospho-L-histidine.</text>
        <dbReference type="EC" id="2.7.13.3"/>
    </reaction>
</comment>
<dbReference type="PANTHER" id="PTHR42878">
    <property type="entry name" value="TWO-COMPONENT HISTIDINE KINASE"/>
    <property type="match status" value="1"/>
</dbReference>
<evidence type="ECO:0000256" key="7">
    <source>
        <dbReference type="ARBA" id="ARBA00022777"/>
    </source>
</evidence>
<keyword evidence="10" id="KW-0902">Two-component regulatory system</keyword>
<dbReference type="InterPro" id="IPR050351">
    <property type="entry name" value="BphY/WalK/GraS-like"/>
</dbReference>
<evidence type="ECO:0000256" key="4">
    <source>
        <dbReference type="ARBA" id="ARBA00022679"/>
    </source>
</evidence>
<dbReference type="Proteomes" id="UP001501627">
    <property type="component" value="Unassembled WGS sequence"/>
</dbReference>
<feature type="transmembrane region" description="Helical" evidence="13">
    <location>
        <begin position="167"/>
        <end position="186"/>
    </location>
</feature>
<evidence type="ECO:0000256" key="9">
    <source>
        <dbReference type="ARBA" id="ARBA00022989"/>
    </source>
</evidence>
<dbReference type="Pfam" id="PF13188">
    <property type="entry name" value="PAS_8"/>
    <property type="match status" value="1"/>
</dbReference>
<dbReference type="PROSITE" id="PS50109">
    <property type="entry name" value="HIS_KIN"/>
    <property type="match status" value="1"/>
</dbReference>
<keyword evidence="7" id="KW-0418">Kinase</keyword>
<dbReference type="SUPFAM" id="SSF55874">
    <property type="entry name" value="ATPase domain of HSP90 chaperone/DNA topoisomerase II/histidine kinase"/>
    <property type="match status" value="1"/>
</dbReference>
<dbReference type="InterPro" id="IPR036890">
    <property type="entry name" value="HATPase_C_sf"/>
</dbReference>
<dbReference type="SUPFAM" id="SSF47384">
    <property type="entry name" value="Homodimeric domain of signal transducing histidine kinase"/>
    <property type="match status" value="1"/>
</dbReference>
<organism evidence="15 16">
    <name type="scientific">Comamonas faecalis</name>
    <dbReference type="NCBI Taxonomy" id="1387849"/>
    <lineage>
        <taxon>Bacteria</taxon>
        <taxon>Pseudomonadati</taxon>
        <taxon>Pseudomonadota</taxon>
        <taxon>Betaproteobacteria</taxon>
        <taxon>Burkholderiales</taxon>
        <taxon>Comamonadaceae</taxon>
        <taxon>Comamonas</taxon>
    </lineage>
</organism>
<reference evidence="16" key="1">
    <citation type="journal article" date="2019" name="Int. J. Syst. Evol. Microbiol.">
        <title>The Global Catalogue of Microorganisms (GCM) 10K type strain sequencing project: providing services to taxonomists for standard genome sequencing and annotation.</title>
        <authorList>
            <consortium name="The Broad Institute Genomics Platform"/>
            <consortium name="The Broad Institute Genome Sequencing Center for Infectious Disease"/>
            <person name="Wu L."/>
            <person name="Ma J."/>
        </authorList>
    </citation>
    <scope>NUCLEOTIDE SEQUENCE [LARGE SCALE GENOMIC DNA]</scope>
    <source>
        <strain evidence="16">JCM 17561</strain>
    </source>
</reference>
<evidence type="ECO:0000313" key="16">
    <source>
        <dbReference type="Proteomes" id="UP001501627"/>
    </source>
</evidence>
<evidence type="ECO:0000256" key="11">
    <source>
        <dbReference type="ARBA" id="ARBA00023136"/>
    </source>
</evidence>
<proteinExistence type="predicted"/>
<evidence type="ECO:0000256" key="13">
    <source>
        <dbReference type="SAM" id="Phobius"/>
    </source>
</evidence>
<evidence type="ECO:0000256" key="2">
    <source>
        <dbReference type="ARBA" id="ARBA00004141"/>
    </source>
</evidence>
<dbReference type="InterPro" id="IPR035965">
    <property type="entry name" value="PAS-like_dom_sf"/>
</dbReference>
<dbReference type="InterPro" id="IPR036097">
    <property type="entry name" value="HisK_dim/P_sf"/>
</dbReference>
<name>A0ABP7QUS4_9BURK</name>
<dbReference type="CDD" id="cd00130">
    <property type="entry name" value="PAS"/>
    <property type="match status" value="1"/>
</dbReference>
<dbReference type="InterPro" id="IPR003594">
    <property type="entry name" value="HATPase_dom"/>
</dbReference>